<name>A0AAE0UA88_SORBR</name>
<reference evidence="2" key="2">
    <citation type="submission" date="2023-07" db="EMBL/GenBank/DDBJ databases">
        <authorList>
            <consortium name="Lawrence Berkeley National Laboratory"/>
            <person name="Haridas S."/>
            <person name="Hensen N."/>
            <person name="Bonometti L."/>
            <person name="Westerberg I."/>
            <person name="Brannstrom I.O."/>
            <person name="Guillou S."/>
            <person name="Cros-Aarteil S."/>
            <person name="Calhoun S."/>
            <person name="Kuo A."/>
            <person name="Mondo S."/>
            <person name="Pangilinan J."/>
            <person name="Riley R."/>
            <person name="LaButti K."/>
            <person name="Andreopoulos B."/>
            <person name="Lipzen A."/>
            <person name="Chen C."/>
            <person name="Yanf M."/>
            <person name="Daum C."/>
            <person name="Ng V."/>
            <person name="Clum A."/>
            <person name="Steindorff A."/>
            <person name="Ohm R."/>
            <person name="Martin F."/>
            <person name="Silar P."/>
            <person name="Natvig D."/>
            <person name="Lalanne C."/>
            <person name="Gautier V."/>
            <person name="Ament-velasquez S.L."/>
            <person name="Kruys A."/>
            <person name="Hutchinson M.I."/>
            <person name="Powell A.J."/>
            <person name="Barry K."/>
            <person name="Miller A.N."/>
            <person name="Grigoriev I.V."/>
            <person name="Debuchy R."/>
            <person name="Gladieux P."/>
            <person name="Thoren M.H."/>
            <person name="Johannesson H."/>
        </authorList>
    </citation>
    <scope>NUCLEOTIDE SEQUENCE</scope>
    <source>
        <strain evidence="2">FGSC 1904</strain>
    </source>
</reference>
<proteinExistence type="predicted"/>
<comment type="caution">
    <text evidence="2">The sequence shown here is derived from an EMBL/GenBank/DDBJ whole genome shotgun (WGS) entry which is preliminary data.</text>
</comment>
<protein>
    <submittedName>
        <fullName evidence="2">Uncharacterized protein</fullName>
    </submittedName>
</protein>
<dbReference type="Proteomes" id="UP001281003">
    <property type="component" value="Unassembled WGS sequence"/>
</dbReference>
<gene>
    <name evidence="2" type="ORF">B0T20DRAFT_508031</name>
</gene>
<keyword evidence="1" id="KW-0732">Signal</keyword>
<evidence type="ECO:0000256" key="1">
    <source>
        <dbReference type="SAM" id="SignalP"/>
    </source>
</evidence>
<sequence>MVSFSHLSSLPLLTLGLLTTQVLAAPTAAGAEPSTSEAEVTRFSFSEWVDSIVANPDTALSPEEAVEAYLETANATLPAGVEKRGWDAQVKCKNPGQERAKASSAATAVNFLAALGPVECPGRWVKDSIWPQRIWINYSGALLLPFDMDNDPVNYPTCIGLAQMYGVIMDTCTTPDGLVGGSRVKDLTGLKHGGVLGYTRFVYKN</sequence>
<accession>A0AAE0UA88</accession>
<organism evidence="2 3">
    <name type="scientific">Sordaria brevicollis</name>
    <dbReference type="NCBI Taxonomy" id="83679"/>
    <lineage>
        <taxon>Eukaryota</taxon>
        <taxon>Fungi</taxon>
        <taxon>Dikarya</taxon>
        <taxon>Ascomycota</taxon>
        <taxon>Pezizomycotina</taxon>
        <taxon>Sordariomycetes</taxon>
        <taxon>Sordariomycetidae</taxon>
        <taxon>Sordariales</taxon>
        <taxon>Sordariaceae</taxon>
        <taxon>Sordaria</taxon>
    </lineage>
</organism>
<dbReference type="PANTHER" id="PTHR39603:SF1">
    <property type="entry name" value="CYANOVIRIN-N DOMAIN-CONTAINING PROTEIN"/>
    <property type="match status" value="1"/>
</dbReference>
<dbReference type="PANTHER" id="PTHR39603">
    <property type="entry name" value="CYANOVIRIN-N DOMAIN-CONTAINING PROTEIN"/>
    <property type="match status" value="1"/>
</dbReference>
<feature type="signal peptide" evidence="1">
    <location>
        <begin position="1"/>
        <end position="24"/>
    </location>
</feature>
<evidence type="ECO:0000313" key="2">
    <source>
        <dbReference type="EMBL" id="KAK3396786.1"/>
    </source>
</evidence>
<evidence type="ECO:0000313" key="3">
    <source>
        <dbReference type="Proteomes" id="UP001281003"/>
    </source>
</evidence>
<dbReference type="EMBL" id="JAUTDP010000008">
    <property type="protein sequence ID" value="KAK3396786.1"/>
    <property type="molecule type" value="Genomic_DNA"/>
</dbReference>
<feature type="chain" id="PRO_5042276249" evidence="1">
    <location>
        <begin position="25"/>
        <end position="205"/>
    </location>
</feature>
<dbReference type="AlphaFoldDB" id="A0AAE0UA88"/>
<reference evidence="2" key="1">
    <citation type="journal article" date="2023" name="Mol. Phylogenet. Evol.">
        <title>Genome-scale phylogeny and comparative genomics of the fungal order Sordariales.</title>
        <authorList>
            <person name="Hensen N."/>
            <person name="Bonometti L."/>
            <person name="Westerberg I."/>
            <person name="Brannstrom I.O."/>
            <person name="Guillou S."/>
            <person name="Cros-Aarteil S."/>
            <person name="Calhoun S."/>
            <person name="Haridas S."/>
            <person name="Kuo A."/>
            <person name="Mondo S."/>
            <person name="Pangilinan J."/>
            <person name="Riley R."/>
            <person name="LaButti K."/>
            <person name="Andreopoulos B."/>
            <person name="Lipzen A."/>
            <person name="Chen C."/>
            <person name="Yan M."/>
            <person name="Daum C."/>
            <person name="Ng V."/>
            <person name="Clum A."/>
            <person name="Steindorff A."/>
            <person name="Ohm R.A."/>
            <person name="Martin F."/>
            <person name="Silar P."/>
            <person name="Natvig D.O."/>
            <person name="Lalanne C."/>
            <person name="Gautier V."/>
            <person name="Ament-Velasquez S.L."/>
            <person name="Kruys A."/>
            <person name="Hutchinson M.I."/>
            <person name="Powell A.J."/>
            <person name="Barry K."/>
            <person name="Miller A.N."/>
            <person name="Grigoriev I.V."/>
            <person name="Debuchy R."/>
            <person name="Gladieux P."/>
            <person name="Hiltunen Thoren M."/>
            <person name="Johannesson H."/>
        </authorList>
    </citation>
    <scope>NUCLEOTIDE SEQUENCE</scope>
    <source>
        <strain evidence="2">FGSC 1904</strain>
    </source>
</reference>
<keyword evidence="3" id="KW-1185">Reference proteome</keyword>